<dbReference type="GO" id="GO:0001653">
    <property type="term" value="F:peptide receptor activity"/>
    <property type="evidence" value="ECO:0007669"/>
    <property type="project" value="TreeGrafter"/>
</dbReference>
<dbReference type="Pfam" id="PF07714">
    <property type="entry name" value="PK_Tyr_Ser-Thr"/>
    <property type="match status" value="1"/>
</dbReference>
<dbReference type="InterPro" id="IPR000719">
    <property type="entry name" value="Prot_kinase_dom"/>
</dbReference>
<feature type="transmembrane region" description="Helical" evidence="9">
    <location>
        <begin position="15"/>
        <end position="36"/>
    </location>
</feature>
<evidence type="ECO:0000256" key="6">
    <source>
        <dbReference type="ARBA" id="ARBA00023136"/>
    </source>
</evidence>
<dbReference type="GO" id="GO:0004016">
    <property type="term" value="F:adenylate cyclase activity"/>
    <property type="evidence" value="ECO:0007669"/>
    <property type="project" value="TreeGrafter"/>
</dbReference>
<dbReference type="EC" id="4.6.1.2" evidence="2"/>
<evidence type="ECO:0000256" key="8">
    <source>
        <dbReference type="ARBA" id="ARBA00023293"/>
    </source>
</evidence>
<dbReference type="InterPro" id="IPR050401">
    <property type="entry name" value="Cyclic_nucleotide_synthase"/>
</dbReference>
<gene>
    <name evidence="11" type="primary">ORF195799</name>
</gene>
<comment type="subcellular location">
    <subcellularLocation>
        <location evidence="1">Membrane</location>
    </subcellularLocation>
</comment>
<evidence type="ECO:0000256" key="7">
    <source>
        <dbReference type="ARBA" id="ARBA00023239"/>
    </source>
</evidence>
<dbReference type="GO" id="GO:0005886">
    <property type="term" value="C:plasma membrane"/>
    <property type="evidence" value="ECO:0007669"/>
    <property type="project" value="TreeGrafter"/>
</dbReference>
<dbReference type="Gene3D" id="1.10.510.10">
    <property type="entry name" value="Transferase(Phosphotransferase) domain 1"/>
    <property type="match status" value="1"/>
</dbReference>
<dbReference type="GO" id="GO:0007168">
    <property type="term" value="P:receptor guanylyl cyclase signaling pathway"/>
    <property type="evidence" value="ECO:0007669"/>
    <property type="project" value="TreeGrafter"/>
</dbReference>
<dbReference type="InterPro" id="IPR028082">
    <property type="entry name" value="Peripla_BP_I"/>
</dbReference>
<dbReference type="GO" id="GO:0005524">
    <property type="term" value="F:ATP binding"/>
    <property type="evidence" value="ECO:0007669"/>
    <property type="project" value="InterPro"/>
</dbReference>
<dbReference type="Gene3D" id="3.40.50.2300">
    <property type="match status" value="2"/>
</dbReference>
<dbReference type="PANTHER" id="PTHR11920:SF501">
    <property type="entry name" value="GUANYLATE CYCLASE 32E"/>
    <property type="match status" value="1"/>
</dbReference>
<evidence type="ECO:0000256" key="1">
    <source>
        <dbReference type="ARBA" id="ARBA00004370"/>
    </source>
</evidence>
<dbReference type="InterPro" id="IPR001828">
    <property type="entry name" value="ANF_lig-bd_rcpt"/>
</dbReference>
<evidence type="ECO:0000256" key="4">
    <source>
        <dbReference type="ARBA" id="ARBA00022741"/>
    </source>
</evidence>
<keyword evidence="4" id="KW-0547">Nucleotide-binding</keyword>
<reference evidence="11" key="1">
    <citation type="submission" date="2014-12" db="EMBL/GenBank/DDBJ databases">
        <title>Insight into the proteome of Arion vulgaris.</title>
        <authorList>
            <person name="Aradska J."/>
            <person name="Bulat T."/>
            <person name="Smidak R."/>
            <person name="Sarate P."/>
            <person name="Gangsoo J."/>
            <person name="Sialana F."/>
            <person name="Bilban M."/>
            <person name="Lubec G."/>
        </authorList>
    </citation>
    <scope>NUCLEOTIDE SEQUENCE</scope>
    <source>
        <tissue evidence="11">Skin</tissue>
    </source>
</reference>
<keyword evidence="8" id="KW-0141">cGMP biosynthesis</keyword>
<evidence type="ECO:0000313" key="11">
    <source>
        <dbReference type="EMBL" id="CEK93525.1"/>
    </source>
</evidence>
<dbReference type="GO" id="GO:0004383">
    <property type="term" value="F:guanylate cyclase activity"/>
    <property type="evidence" value="ECO:0007669"/>
    <property type="project" value="UniProtKB-EC"/>
</dbReference>
<feature type="transmembrane region" description="Helical" evidence="9">
    <location>
        <begin position="517"/>
        <end position="539"/>
    </location>
</feature>
<organism evidence="11">
    <name type="scientific">Arion vulgaris</name>
    <dbReference type="NCBI Taxonomy" id="1028688"/>
    <lineage>
        <taxon>Eukaryota</taxon>
        <taxon>Metazoa</taxon>
        <taxon>Spiralia</taxon>
        <taxon>Lophotrochozoa</taxon>
        <taxon>Mollusca</taxon>
        <taxon>Gastropoda</taxon>
        <taxon>Heterobranchia</taxon>
        <taxon>Euthyneura</taxon>
        <taxon>Panpulmonata</taxon>
        <taxon>Eupulmonata</taxon>
        <taxon>Stylommatophora</taxon>
        <taxon>Helicina</taxon>
        <taxon>Arionoidea</taxon>
        <taxon>Arionidae</taxon>
        <taxon>Arion</taxon>
    </lineage>
</organism>
<evidence type="ECO:0000259" key="10">
    <source>
        <dbReference type="PROSITE" id="PS50011"/>
    </source>
</evidence>
<dbReference type="SUPFAM" id="SSF53822">
    <property type="entry name" value="Periplasmic binding protein-like I"/>
    <property type="match status" value="1"/>
</dbReference>
<dbReference type="SUPFAM" id="SSF56112">
    <property type="entry name" value="Protein kinase-like (PK-like)"/>
    <property type="match status" value="1"/>
</dbReference>
<evidence type="ECO:0000256" key="2">
    <source>
        <dbReference type="ARBA" id="ARBA00012202"/>
    </source>
</evidence>
<evidence type="ECO:0000256" key="5">
    <source>
        <dbReference type="ARBA" id="ARBA00022989"/>
    </source>
</evidence>
<dbReference type="PANTHER" id="PTHR11920">
    <property type="entry name" value="GUANYLYL CYCLASE"/>
    <property type="match status" value="1"/>
</dbReference>
<keyword evidence="5 9" id="KW-1133">Transmembrane helix</keyword>
<protein>
    <recommendedName>
        <fullName evidence="2">guanylate cyclase</fullName>
        <ecNumber evidence="2">4.6.1.2</ecNumber>
    </recommendedName>
</protein>
<name>A0A0B7BN18_9EUPU</name>
<accession>A0A0B7BN18</accession>
<feature type="domain" description="Protein kinase" evidence="10">
    <location>
        <begin position="557"/>
        <end position="730"/>
    </location>
</feature>
<dbReference type="PROSITE" id="PS50011">
    <property type="entry name" value="PROTEIN_KINASE_DOM"/>
    <property type="match status" value="1"/>
</dbReference>
<dbReference type="EMBL" id="HACG01046660">
    <property type="protein sequence ID" value="CEK93525.1"/>
    <property type="molecule type" value="Transcribed_RNA"/>
</dbReference>
<evidence type="ECO:0000256" key="3">
    <source>
        <dbReference type="ARBA" id="ARBA00022692"/>
    </source>
</evidence>
<sequence>MKGVGRTIFTDAERVHLLAFSKSFLLIFIVFVHIIFPSASQNVTVEPFYYNYSECYSLNNNRPIENMTQLDLNVAFFTGVSSGQGKWYGGAFFLAIETLNNIAKECHLPVQFNWTFRDAGNRESFAMKEIVDLYCAQNISAFIGPDVHCKTMGLLATGLNIPYITYNCQETHNETGEQLLINTETSFVYISRFIASVLHHYKWTSFWLVTGKEPRWQSAAKQLKASAFVMNITINGETVDDSNDLFSSYVYRSHKYRKVLTDSKDHTRVYVFLGVFESLLLFLREMANLGMTSTGKYAVIAADDSKGSTLNETFYLTTFEIGKHFVNLTETEKRDKLSAFKNVLVVRPAKGDVHIQKFEDAVYSKNIMPPIKLIETPKWLNSKPNIPIQAYQLFDAAMFYGKAVMALMNTQDADPTNATQIINYLRRRSHNSIQGETIWIHGNGESQGTYKVESLVTGQDGNIERRLVEVGSFTSNNGIDQIYVQKRKAFWVSGTPPVSNPNCGFDETCSKLPGWKIAIIVIGVFLFVLFVVIILILGLRHYMYEQKLERLAWKIEREDIQILNDGQFKDLTTPFRPRKKDSYSGNQLRTFLMALDSDPDITDGSCSSDGIPVGVYKGTDVAVRKLTRKNLELTRALKKQLQLRKELTHENINRFIGACIDIPYVYMVTQYCTRASLQDILRNEVSPLDDMFSTSLVQDLIRGMSFIHDSEIGYHGNLKSSNCLWTVVGL</sequence>
<dbReference type="AlphaFoldDB" id="A0A0B7BN18"/>
<dbReference type="InterPro" id="IPR011009">
    <property type="entry name" value="Kinase-like_dom_sf"/>
</dbReference>
<dbReference type="GO" id="GO:0004672">
    <property type="term" value="F:protein kinase activity"/>
    <property type="evidence" value="ECO:0007669"/>
    <property type="project" value="InterPro"/>
</dbReference>
<dbReference type="Pfam" id="PF01094">
    <property type="entry name" value="ANF_receptor"/>
    <property type="match status" value="1"/>
</dbReference>
<keyword evidence="3 9" id="KW-0812">Transmembrane</keyword>
<dbReference type="InterPro" id="IPR001245">
    <property type="entry name" value="Ser-Thr/Tyr_kinase_cat_dom"/>
</dbReference>
<evidence type="ECO:0000256" key="9">
    <source>
        <dbReference type="SAM" id="Phobius"/>
    </source>
</evidence>
<proteinExistence type="predicted"/>
<keyword evidence="6 9" id="KW-0472">Membrane</keyword>
<keyword evidence="7" id="KW-0456">Lyase</keyword>